<organism evidence="1 2">
    <name type="scientific">Novosphingobium organovorum</name>
    <dbReference type="NCBI Taxonomy" id="2930092"/>
    <lineage>
        <taxon>Bacteria</taxon>
        <taxon>Pseudomonadati</taxon>
        <taxon>Pseudomonadota</taxon>
        <taxon>Alphaproteobacteria</taxon>
        <taxon>Sphingomonadales</taxon>
        <taxon>Sphingomonadaceae</taxon>
        <taxon>Novosphingobium</taxon>
    </lineage>
</organism>
<dbReference type="Proteomes" id="UP001162881">
    <property type="component" value="Unassembled WGS sequence"/>
</dbReference>
<sequence length="206" mass="22997">MAKDDFIRAGVAILSDLALFNQASIFFEENVDPVIRAAVGDLVKEWMERKNWQGDSDGSDSLTDIVLWPDAWKEGEDLPFARFSLGYRDEATTNSYEVADLFGSGQTEFGFRFSPEHSWFGGKSAWNVFAKTIGNQIDPLTKAGWLHEGKGIFFRSVTLTAERVASAWESKDWSEALAPLTAALDGLEMDRPLFDSILYKAKPKQG</sequence>
<dbReference type="RefSeq" id="WP_244017841.1">
    <property type="nucleotide sequence ID" value="NZ_JALHLF010000012.1"/>
</dbReference>
<proteinExistence type="predicted"/>
<protein>
    <submittedName>
        <fullName evidence="1">Uncharacterized protein</fullName>
    </submittedName>
</protein>
<keyword evidence="2" id="KW-1185">Reference proteome</keyword>
<evidence type="ECO:0000313" key="2">
    <source>
        <dbReference type="Proteomes" id="UP001162881"/>
    </source>
</evidence>
<name>A0ABT0BAU4_9SPHN</name>
<comment type="caution">
    <text evidence="1">The sequence shown here is derived from an EMBL/GenBank/DDBJ whole genome shotgun (WGS) entry which is preliminary data.</text>
</comment>
<dbReference type="EMBL" id="JALHLF010000012">
    <property type="protein sequence ID" value="MCJ2182180.1"/>
    <property type="molecule type" value="Genomic_DNA"/>
</dbReference>
<accession>A0ABT0BAU4</accession>
<reference evidence="1" key="1">
    <citation type="submission" date="2022-03" db="EMBL/GenBank/DDBJ databases">
        <title>Identification of a novel bacterium isolated from mangrove sediments.</title>
        <authorList>
            <person name="Pan X."/>
        </authorList>
    </citation>
    <scope>NUCLEOTIDE SEQUENCE</scope>
    <source>
        <strain evidence="1">B1949</strain>
    </source>
</reference>
<gene>
    <name evidence="1" type="ORF">MTR62_05635</name>
</gene>
<evidence type="ECO:0000313" key="1">
    <source>
        <dbReference type="EMBL" id="MCJ2182180.1"/>
    </source>
</evidence>